<dbReference type="RefSeq" id="WP_169363997.1">
    <property type="nucleotide sequence ID" value="NZ_JAAVJL010000001.1"/>
</dbReference>
<evidence type="ECO:0000313" key="12">
    <source>
        <dbReference type="Proteomes" id="UP000738376"/>
    </source>
</evidence>
<dbReference type="HAMAP" id="MF_00332">
    <property type="entry name" value="DnaK"/>
    <property type="match status" value="1"/>
</dbReference>
<reference evidence="11 12" key="1">
    <citation type="submission" date="2020-03" db="EMBL/GenBank/DDBJ databases">
        <title>Draft Genome Sequence of 2-Methylisoborneol Producing Pseudanabaena yagii Strain GIHE-NHR1 Isolated from North Han River in South Korea.</title>
        <authorList>
            <person name="Jeong J."/>
        </authorList>
    </citation>
    <scope>NUCLEOTIDE SEQUENCE [LARGE SCALE GENOMIC DNA]</scope>
    <source>
        <strain evidence="11 12">GIHE-NHR1</strain>
    </source>
</reference>
<feature type="region of interest" description="Disordered" evidence="10">
    <location>
        <begin position="598"/>
        <end position="633"/>
    </location>
</feature>
<dbReference type="InterPro" id="IPR018181">
    <property type="entry name" value="Heat_shock_70_CS"/>
</dbReference>
<evidence type="ECO:0000256" key="8">
    <source>
        <dbReference type="RuleBase" id="RU003322"/>
    </source>
</evidence>
<dbReference type="PANTHER" id="PTHR19375">
    <property type="entry name" value="HEAT SHOCK PROTEIN 70KDA"/>
    <property type="match status" value="1"/>
</dbReference>
<keyword evidence="12" id="KW-1185">Reference proteome</keyword>
<evidence type="ECO:0000256" key="1">
    <source>
        <dbReference type="ARBA" id="ARBA00007381"/>
    </source>
</evidence>
<dbReference type="NCBIfam" id="NF001413">
    <property type="entry name" value="PRK00290.1"/>
    <property type="match status" value="1"/>
</dbReference>
<gene>
    <name evidence="7 11" type="primary">dnaK</name>
    <name evidence="11" type="ORF">HC246_14520</name>
</gene>
<feature type="modified residue" description="Phosphothreonine; by autocatalysis" evidence="7">
    <location>
        <position position="197"/>
    </location>
</feature>
<evidence type="ECO:0000256" key="5">
    <source>
        <dbReference type="ARBA" id="ARBA00023016"/>
    </source>
</evidence>
<dbReference type="SUPFAM" id="SSF53067">
    <property type="entry name" value="Actin-like ATPase domain"/>
    <property type="match status" value="2"/>
</dbReference>
<dbReference type="NCBIfam" id="NF003520">
    <property type="entry name" value="PRK05183.1"/>
    <property type="match status" value="1"/>
</dbReference>
<dbReference type="InterPro" id="IPR043129">
    <property type="entry name" value="ATPase_NBD"/>
</dbReference>
<dbReference type="InterPro" id="IPR029048">
    <property type="entry name" value="HSP70_C_sf"/>
</dbReference>
<dbReference type="InterPro" id="IPR013126">
    <property type="entry name" value="Hsp_70_fam"/>
</dbReference>
<evidence type="ECO:0000256" key="2">
    <source>
        <dbReference type="ARBA" id="ARBA00022553"/>
    </source>
</evidence>
<comment type="caution">
    <text evidence="11">The sequence shown here is derived from an EMBL/GenBank/DDBJ whole genome shotgun (WGS) entry which is preliminary data.</text>
</comment>
<proteinExistence type="evidence at transcript level"/>
<keyword evidence="5 7" id="KW-0346">Stress response</keyword>
<dbReference type="PROSITE" id="PS00329">
    <property type="entry name" value="HSP70_2"/>
    <property type="match status" value="1"/>
</dbReference>
<dbReference type="CDD" id="cd10234">
    <property type="entry name" value="ASKHA_NBD_HSP70_DnaK-like"/>
    <property type="match status" value="1"/>
</dbReference>
<feature type="coiled-coil region" evidence="9">
    <location>
        <begin position="246"/>
        <end position="273"/>
    </location>
</feature>
<accession>A0ABX1LSU1</accession>
<dbReference type="PRINTS" id="PR00301">
    <property type="entry name" value="HEATSHOCK70"/>
</dbReference>
<dbReference type="Gene3D" id="2.60.34.10">
    <property type="entry name" value="Substrate Binding Domain Of DNAk, Chain A, domain 1"/>
    <property type="match status" value="1"/>
</dbReference>
<sequence length="633" mass="67806">MAKVVGIDLGTTNSVVAVMEGGKPTVIANAEGFRTTPSVVAYAKNGDRLVGQIAKRQAVMNTENTFYSVKRFIGRRYDEVSGESKQVAYKVMKVGENVKIDAPAASKQFAPEEISAQVLRKLVDDASKYLGETVTQAVITVPAYFNDSQRQATKDAGKIAGVEVLRIINEPTAAALAYGLDSKTNETILVFDLGGGTFDVSILEVGDGVFEVMSTSGDTHLGGDDFDKKIVDFLANQFQSAEGIDLRKDKQALQRLTEAAEKAKIELSSVTQTEINLPFITATQDGPKHLDTTLTRAKFEELCSDLIDRCRIPVEQAIRDAKIDKSKIDEVVLVGGSTRIPAVQEVVKKILGKDPNQSVNPDEVVAIGAAVQAGVLAGEVKDILLLDVTPLSLGVETLGGVMTKIIPRNTTVPTKKSEVFSTAVDGQSNVEIHVLQGEREMANDNKSLGTFRLDGIPPAPRGVPQIEVTFDIDANGLLSVTAKDKGTGKVQTISISGASTLPKDEVERMVNEAERNSAADKEKRDRIEAKNQADSLAYQAEKQIKDLGDKVPDADKTKIEGLVKTLRESIAKDDHEAISAQAEELKQALYALSSSVYQQGGAEAPTGAAPEDGTRDAASGDDNVIDADFTESK</sequence>
<keyword evidence="2 7" id="KW-0597">Phosphoprotein</keyword>
<dbReference type="Gene3D" id="3.30.420.40">
    <property type="match status" value="2"/>
</dbReference>
<name>A0ABX1LSU1_9CYAN</name>
<dbReference type="SUPFAM" id="SSF100920">
    <property type="entry name" value="Heat shock protein 70kD (HSP70), peptide-binding domain"/>
    <property type="match status" value="1"/>
</dbReference>
<evidence type="ECO:0000256" key="10">
    <source>
        <dbReference type="SAM" id="MobiDB-lite"/>
    </source>
</evidence>
<dbReference type="Gene3D" id="1.20.1270.10">
    <property type="match status" value="1"/>
</dbReference>
<keyword evidence="3 7" id="KW-0547">Nucleotide-binding</keyword>
<feature type="compositionally biased region" description="Basic and acidic residues" evidence="10">
    <location>
        <begin position="513"/>
        <end position="531"/>
    </location>
</feature>
<evidence type="ECO:0000256" key="7">
    <source>
        <dbReference type="HAMAP-Rule" id="MF_00332"/>
    </source>
</evidence>
<evidence type="ECO:0000313" key="11">
    <source>
        <dbReference type="EMBL" id="NMF59194.1"/>
    </source>
</evidence>
<dbReference type="PROSITE" id="PS01036">
    <property type="entry name" value="HSP70_3"/>
    <property type="match status" value="1"/>
</dbReference>
<dbReference type="Proteomes" id="UP000738376">
    <property type="component" value="Unassembled WGS sequence"/>
</dbReference>
<dbReference type="NCBIfam" id="TIGR02350">
    <property type="entry name" value="prok_dnaK"/>
    <property type="match status" value="1"/>
</dbReference>
<comment type="similarity">
    <text evidence="1 7 8">Belongs to the heat shock protein 70 family.</text>
</comment>
<keyword evidence="9" id="KW-0175">Coiled coil</keyword>
<keyword evidence="4 7" id="KW-0067">ATP-binding</keyword>
<comment type="function">
    <text evidence="7">Acts as a chaperone.</text>
</comment>
<dbReference type="EMBL" id="JAAVJL010000001">
    <property type="protein sequence ID" value="NMF59194.1"/>
    <property type="molecule type" value="Genomic_DNA"/>
</dbReference>
<feature type="region of interest" description="Disordered" evidence="10">
    <location>
        <begin position="513"/>
        <end position="534"/>
    </location>
</feature>
<evidence type="ECO:0000256" key="9">
    <source>
        <dbReference type="SAM" id="Coils"/>
    </source>
</evidence>
<evidence type="ECO:0000256" key="4">
    <source>
        <dbReference type="ARBA" id="ARBA00022840"/>
    </source>
</evidence>
<dbReference type="InterPro" id="IPR029047">
    <property type="entry name" value="HSP70_peptide-bd_sf"/>
</dbReference>
<comment type="induction">
    <text evidence="7">By stress conditions e.g. heat shock.</text>
</comment>
<protein>
    <recommendedName>
        <fullName evidence="7">Chaperone protein DnaK</fullName>
    </recommendedName>
    <alternativeName>
        <fullName evidence="7">HSP70</fullName>
    </alternativeName>
    <alternativeName>
        <fullName evidence="7">Heat shock 70 kDa protein</fullName>
    </alternativeName>
    <alternativeName>
        <fullName evidence="7">Heat shock protein 70</fullName>
    </alternativeName>
</protein>
<evidence type="ECO:0000256" key="3">
    <source>
        <dbReference type="ARBA" id="ARBA00022741"/>
    </source>
</evidence>
<keyword evidence="6 7" id="KW-0143">Chaperone</keyword>
<feature type="compositionally biased region" description="Low complexity" evidence="10">
    <location>
        <begin position="600"/>
        <end position="611"/>
    </location>
</feature>
<evidence type="ECO:0000256" key="6">
    <source>
        <dbReference type="ARBA" id="ARBA00023186"/>
    </source>
</evidence>
<dbReference type="Gene3D" id="3.90.640.10">
    <property type="entry name" value="Actin, Chain A, domain 4"/>
    <property type="match status" value="1"/>
</dbReference>
<dbReference type="SUPFAM" id="SSF100934">
    <property type="entry name" value="Heat shock protein 70kD (HSP70), C-terminal subdomain"/>
    <property type="match status" value="1"/>
</dbReference>
<dbReference type="Pfam" id="PF00012">
    <property type="entry name" value="HSP70"/>
    <property type="match status" value="1"/>
</dbReference>
<organism evidence="11 12">
    <name type="scientific">Pseudanabaena yagii GIHE-NHR1</name>
    <dbReference type="NCBI Taxonomy" id="2722753"/>
    <lineage>
        <taxon>Bacteria</taxon>
        <taxon>Bacillati</taxon>
        <taxon>Cyanobacteriota</taxon>
        <taxon>Cyanophyceae</taxon>
        <taxon>Pseudanabaenales</taxon>
        <taxon>Pseudanabaenaceae</taxon>
        <taxon>Pseudanabaena</taxon>
        <taxon>Pseudanabaena yagii</taxon>
    </lineage>
</organism>
<feature type="compositionally biased region" description="Acidic residues" evidence="10">
    <location>
        <begin position="623"/>
        <end position="633"/>
    </location>
</feature>
<dbReference type="PROSITE" id="PS00297">
    <property type="entry name" value="HSP70_1"/>
    <property type="match status" value="1"/>
</dbReference>
<dbReference type="InterPro" id="IPR012725">
    <property type="entry name" value="Chaperone_DnaK"/>
</dbReference>